<organism evidence="2">
    <name type="scientific">hydrothermal vent metagenome</name>
    <dbReference type="NCBI Taxonomy" id="652676"/>
    <lineage>
        <taxon>unclassified sequences</taxon>
        <taxon>metagenomes</taxon>
        <taxon>ecological metagenomes</taxon>
    </lineage>
</organism>
<gene>
    <name evidence="2" type="ORF">MNBD_GAMMA21-2741</name>
</gene>
<dbReference type="Pfam" id="PF14326">
    <property type="entry name" value="DUF4384"/>
    <property type="match status" value="1"/>
</dbReference>
<dbReference type="AlphaFoldDB" id="A0A3B1AH91"/>
<dbReference type="PANTHER" id="PTHR36194:SF1">
    <property type="entry name" value="S-LAYER-LIKE PROTEIN"/>
    <property type="match status" value="1"/>
</dbReference>
<dbReference type="PANTHER" id="PTHR36194">
    <property type="entry name" value="S-LAYER-LIKE PROTEIN"/>
    <property type="match status" value="1"/>
</dbReference>
<dbReference type="InterPro" id="IPR025493">
    <property type="entry name" value="DUF4384"/>
</dbReference>
<evidence type="ECO:0000313" key="2">
    <source>
        <dbReference type="EMBL" id="VAW99352.1"/>
    </source>
</evidence>
<feature type="domain" description="DUF4384" evidence="1">
    <location>
        <begin position="66"/>
        <end position="144"/>
    </location>
</feature>
<protein>
    <recommendedName>
        <fullName evidence="1">DUF4384 domain-containing protein</fullName>
    </recommendedName>
</protein>
<reference evidence="2" key="1">
    <citation type="submission" date="2018-06" db="EMBL/GenBank/DDBJ databases">
        <authorList>
            <person name="Zhirakovskaya E."/>
        </authorList>
    </citation>
    <scope>NUCLEOTIDE SEQUENCE</scope>
</reference>
<proteinExistence type="predicted"/>
<sequence>MNLFESKSVFSRFFLNFRSGLIIVLVFSSIVPVANSKGEIDLTTSEKILKPINVDITTHLGDKQTFLKGDSISFLLSLDADAYLLAIYEDATGSLTQLIPNKQFSKTFYKAGLFITLPDENAAFKFKVQAPFGRETLWVFASDVPLPGLEGRYLKNGLKQIKQDITSIKKLILNNKQTAFGETSLVIHTKDND</sequence>
<evidence type="ECO:0000259" key="1">
    <source>
        <dbReference type="Pfam" id="PF14326"/>
    </source>
</evidence>
<accession>A0A3B1AH91</accession>
<name>A0A3B1AH91_9ZZZZ</name>
<dbReference type="EMBL" id="UOFR01000066">
    <property type="protein sequence ID" value="VAW99352.1"/>
    <property type="molecule type" value="Genomic_DNA"/>
</dbReference>